<proteinExistence type="predicted"/>
<organism evidence="2 3">
    <name type="scientific">Dendrobium chrysotoxum</name>
    <name type="common">Orchid</name>
    <dbReference type="NCBI Taxonomy" id="161865"/>
    <lineage>
        <taxon>Eukaryota</taxon>
        <taxon>Viridiplantae</taxon>
        <taxon>Streptophyta</taxon>
        <taxon>Embryophyta</taxon>
        <taxon>Tracheophyta</taxon>
        <taxon>Spermatophyta</taxon>
        <taxon>Magnoliopsida</taxon>
        <taxon>Liliopsida</taxon>
        <taxon>Asparagales</taxon>
        <taxon>Orchidaceae</taxon>
        <taxon>Epidendroideae</taxon>
        <taxon>Malaxideae</taxon>
        <taxon>Dendrobiinae</taxon>
        <taxon>Dendrobium</taxon>
    </lineage>
</organism>
<reference evidence="2 3" key="1">
    <citation type="journal article" date="2021" name="Hortic Res">
        <title>Chromosome-scale assembly of the Dendrobium chrysotoxum genome enhances the understanding of orchid evolution.</title>
        <authorList>
            <person name="Zhang Y."/>
            <person name="Zhang G.Q."/>
            <person name="Zhang D."/>
            <person name="Liu X.D."/>
            <person name="Xu X.Y."/>
            <person name="Sun W.H."/>
            <person name="Yu X."/>
            <person name="Zhu X."/>
            <person name="Wang Z.W."/>
            <person name="Zhao X."/>
            <person name="Zhong W.Y."/>
            <person name="Chen H."/>
            <person name="Yin W.L."/>
            <person name="Huang T."/>
            <person name="Niu S.C."/>
            <person name="Liu Z.J."/>
        </authorList>
    </citation>
    <scope>NUCLEOTIDE SEQUENCE [LARGE SCALE GENOMIC DNA]</scope>
    <source>
        <strain evidence="2">Lindl</strain>
    </source>
</reference>
<evidence type="ECO:0000313" key="3">
    <source>
        <dbReference type="Proteomes" id="UP000775213"/>
    </source>
</evidence>
<name>A0AAV7GDW2_DENCH</name>
<sequence length="205" mass="22668">MVWPPERATRSAASRLMRERMGRMVEMLKVGAGRLARVALRVAKRRPSRRPRGILNWGPPDCRGEGLVSRNYSVWSSDKKNRSDLLKQTKSIEVKHEAATRNTESRAARATTSAQDTTRPQALSIRTRSSLMALKASGLSVKFGGASFSLGPLADLSSNTDPSQPCTKQSWKWTRRSPAASPISFSNCSLRNLRTIDSSFGHVDL</sequence>
<dbReference type="Proteomes" id="UP000775213">
    <property type="component" value="Unassembled WGS sequence"/>
</dbReference>
<comment type="caution">
    <text evidence="2">The sequence shown here is derived from an EMBL/GenBank/DDBJ whole genome shotgun (WGS) entry which is preliminary data.</text>
</comment>
<feature type="region of interest" description="Disordered" evidence="1">
    <location>
        <begin position="97"/>
        <end position="121"/>
    </location>
</feature>
<dbReference type="AlphaFoldDB" id="A0AAV7GDW2"/>
<protein>
    <submittedName>
        <fullName evidence="2">Uncharacterized protein</fullName>
    </submittedName>
</protein>
<evidence type="ECO:0000256" key="1">
    <source>
        <dbReference type="SAM" id="MobiDB-lite"/>
    </source>
</evidence>
<feature type="compositionally biased region" description="Basic and acidic residues" evidence="1">
    <location>
        <begin position="97"/>
        <end position="107"/>
    </location>
</feature>
<gene>
    <name evidence="2" type="ORF">IEQ34_018244</name>
</gene>
<evidence type="ECO:0000313" key="2">
    <source>
        <dbReference type="EMBL" id="KAH0453920.1"/>
    </source>
</evidence>
<feature type="compositionally biased region" description="Low complexity" evidence="1">
    <location>
        <begin position="108"/>
        <end position="119"/>
    </location>
</feature>
<dbReference type="EMBL" id="JAGFBR010000016">
    <property type="protein sequence ID" value="KAH0453920.1"/>
    <property type="molecule type" value="Genomic_DNA"/>
</dbReference>
<accession>A0AAV7GDW2</accession>
<keyword evidence="3" id="KW-1185">Reference proteome</keyword>